<evidence type="ECO:0000313" key="1">
    <source>
        <dbReference type="EMBL" id="WVZ75047.1"/>
    </source>
</evidence>
<name>A0AAQ3TPT3_PASNO</name>
<sequence length="39" mass="4510">AVPYPMKFQLLRWGLGTEGWQGFNSLLATFKLQPRVLFV</sequence>
<accession>A0AAQ3TPT3</accession>
<keyword evidence="2" id="KW-1185">Reference proteome</keyword>
<protein>
    <submittedName>
        <fullName evidence="1">Uncharacterized protein</fullName>
    </submittedName>
</protein>
<evidence type="ECO:0000313" key="2">
    <source>
        <dbReference type="Proteomes" id="UP001341281"/>
    </source>
</evidence>
<organism evidence="1 2">
    <name type="scientific">Paspalum notatum var. saurae</name>
    <dbReference type="NCBI Taxonomy" id="547442"/>
    <lineage>
        <taxon>Eukaryota</taxon>
        <taxon>Viridiplantae</taxon>
        <taxon>Streptophyta</taxon>
        <taxon>Embryophyta</taxon>
        <taxon>Tracheophyta</taxon>
        <taxon>Spermatophyta</taxon>
        <taxon>Magnoliopsida</taxon>
        <taxon>Liliopsida</taxon>
        <taxon>Poales</taxon>
        <taxon>Poaceae</taxon>
        <taxon>PACMAD clade</taxon>
        <taxon>Panicoideae</taxon>
        <taxon>Andropogonodae</taxon>
        <taxon>Paspaleae</taxon>
        <taxon>Paspalinae</taxon>
        <taxon>Paspalum</taxon>
    </lineage>
</organism>
<dbReference type="EMBL" id="CP144749">
    <property type="protein sequence ID" value="WVZ75047.1"/>
    <property type="molecule type" value="Genomic_DNA"/>
</dbReference>
<gene>
    <name evidence="1" type="ORF">U9M48_023142</name>
</gene>
<feature type="non-terminal residue" evidence="1">
    <location>
        <position position="1"/>
    </location>
</feature>
<dbReference type="AlphaFoldDB" id="A0AAQ3TPT3"/>
<dbReference type="Proteomes" id="UP001341281">
    <property type="component" value="Chromosome 05"/>
</dbReference>
<proteinExistence type="predicted"/>
<reference evidence="1 2" key="1">
    <citation type="submission" date="2024-02" db="EMBL/GenBank/DDBJ databases">
        <title>High-quality chromosome-scale genome assembly of Pensacola bahiagrass (Paspalum notatum Flugge var. saurae).</title>
        <authorList>
            <person name="Vega J.M."/>
            <person name="Podio M."/>
            <person name="Orjuela J."/>
            <person name="Siena L.A."/>
            <person name="Pessino S.C."/>
            <person name="Combes M.C."/>
            <person name="Mariac C."/>
            <person name="Albertini E."/>
            <person name="Pupilli F."/>
            <person name="Ortiz J.P.A."/>
            <person name="Leblanc O."/>
        </authorList>
    </citation>
    <scope>NUCLEOTIDE SEQUENCE [LARGE SCALE GENOMIC DNA]</scope>
    <source>
        <strain evidence="1">R1</strain>
        <tissue evidence="1">Leaf</tissue>
    </source>
</reference>